<gene>
    <name evidence="1" type="ORF">SAMN05445060_2984</name>
</gene>
<name>A0A1N7GQA0_9NOCA</name>
<dbReference type="EMBL" id="FTNT01000009">
    <property type="protein sequence ID" value="SIS14700.1"/>
    <property type="molecule type" value="Genomic_DNA"/>
</dbReference>
<proteinExistence type="predicted"/>
<evidence type="ECO:0000313" key="1">
    <source>
        <dbReference type="EMBL" id="SIS14700.1"/>
    </source>
</evidence>
<sequence length="41" mass="4472">MRPDEVDTREDLRQALTDLRVAAGPTVRHDYVTTCPGTSAG</sequence>
<evidence type="ECO:0000313" key="2">
    <source>
        <dbReference type="Proteomes" id="UP000186218"/>
    </source>
</evidence>
<keyword evidence="2" id="KW-1185">Reference proteome</keyword>
<accession>A0A1N7GQA0</accession>
<organism evidence="1 2">
    <name type="scientific">Williamsia sterculiae</name>
    <dbReference type="NCBI Taxonomy" id="1344003"/>
    <lineage>
        <taxon>Bacteria</taxon>
        <taxon>Bacillati</taxon>
        <taxon>Actinomycetota</taxon>
        <taxon>Actinomycetes</taxon>
        <taxon>Mycobacteriales</taxon>
        <taxon>Nocardiaceae</taxon>
        <taxon>Williamsia</taxon>
    </lineage>
</organism>
<protein>
    <submittedName>
        <fullName evidence="1">Uncharacterized protein</fullName>
    </submittedName>
</protein>
<reference evidence="1 2" key="1">
    <citation type="submission" date="2017-01" db="EMBL/GenBank/DDBJ databases">
        <authorList>
            <person name="Mah S.A."/>
            <person name="Swanson W.J."/>
            <person name="Moy G.W."/>
            <person name="Vacquier V.D."/>
        </authorList>
    </citation>
    <scope>NUCLEOTIDE SEQUENCE [LARGE SCALE GENOMIC DNA]</scope>
    <source>
        <strain evidence="1 2">CPCC 203464</strain>
    </source>
</reference>
<dbReference type="Proteomes" id="UP000186218">
    <property type="component" value="Unassembled WGS sequence"/>
</dbReference>
<dbReference type="AlphaFoldDB" id="A0A1N7GQA0"/>